<reference evidence="2" key="1">
    <citation type="submission" date="2019-05" db="EMBL/GenBank/DDBJ databases">
        <title>Annotation for the trematode Fasciolopsis buski.</title>
        <authorList>
            <person name="Choi Y.-J."/>
        </authorList>
    </citation>
    <scope>NUCLEOTIDE SEQUENCE</scope>
    <source>
        <strain evidence="2">HT</strain>
        <tissue evidence="2">Whole worm</tissue>
    </source>
</reference>
<evidence type="ECO:0000313" key="2">
    <source>
        <dbReference type="EMBL" id="KAA0195159.1"/>
    </source>
</evidence>
<dbReference type="OrthoDB" id="294378at2759"/>
<name>A0A8E0S2K2_9TREM</name>
<dbReference type="Proteomes" id="UP000728185">
    <property type="component" value="Unassembled WGS sequence"/>
</dbReference>
<accession>A0A8E0S2K2</accession>
<keyword evidence="3" id="KW-1185">Reference proteome</keyword>
<organism evidence="2 3">
    <name type="scientific">Fasciolopsis buskii</name>
    <dbReference type="NCBI Taxonomy" id="27845"/>
    <lineage>
        <taxon>Eukaryota</taxon>
        <taxon>Metazoa</taxon>
        <taxon>Spiralia</taxon>
        <taxon>Lophotrochozoa</taxon>
        <taxon>Platyhelminthes</taxon>
        <taxon>Trematoda</taxon>
        <taxon>Digenea</taxon>
        <taxon>Plagiorchiida</taxon>
        <taxon>Echinostomata</taxon>
        <taxon>Echinostomatoidea</taxon>
        <taxon>Fasciolidae</taxon>
        <taxon>Fasciolopsis</taxon>
    </lineage>
</organism>
<evidence type="ECO:0000256" key="1">
    <source>
        <dbReference type="SAM" id="MobiDB-lite"/>
    </source>
</evidence>
<protein>
    <submittedName>
        <fullName evidence="2">Uncharacterized protein</fullName>
    </submittedName>
</protein>
<dbReference type="EMBL" id="LUCM01003892">
    <property type="protein sequence ID" value="KAA0195159.1"/>
    <property type="molecule type" value="Genomic_DNA"/>
</dbReference>
<sequence>MLRFFCISQFSARVTLRYNGTKTGTPSETQQIKTAQQLTDSMSCEQAISKKAEEPPSELLETQDGGNTSDNSPGKQYQKFQHAESKRPEPSAHCFVPWTMNRMLNELNVRKLPSKRSPGPEPTFSSLLRRSTFIQLGNFEGREVSPA</sequence>
<comment type="caution">
    <text evidence="2">The sequence shown here is derived from an EMBL/GenBank/DDBJ whole genome shotgun (WGS) entry which is preliminary data.</text>
</comment>
<dbReference type="AlphaFoldDB" id="A0A8E0S2K2"/>
<feature type="compositionally biased region" description="Basic and acidic residues" evidence="1">
    <location>
        <begin position="81"/>
        <end position="90"/>
    </location>
</feature>
<proteinExistence type="predicted"/>
<feature type="region of interest" description="Disordered" evidence="1">
    <location>
        <begin position="22"/>
        <end position="93"/>
    </location>
</feature>
<evidence type="ECO:0000313" key="3">
    <source>
        <dbReference type="Proteomes" id="UP000728185"/>
    </source>
</evidence>
<feature type="compositionally biased region" description="Polar residues" evidence="1">
    <location>
        <begin position="64"/>
        <end position="79"/>
    </location>
</feature>
<feature type="compositionally biased region" description="Polar residues" evidence="1">
    <location>
        <begin position="22"/>
        <end position="46"/>
    </location>
</feature>
<gene>
    <name evidence="2" type="ORF">FBUS_11759</name>
</gene>